<protein>
    <submittedName>
        <fullName evidence="3">Vacuolar protein sorting-associated protein IST1</fullName>
    </submittedName>
</protein>
<reference evidence="4" key="1">
    <citation type="journal article" date="2016" name="Genome Announc.">
        <title>Genome sequences of three species of Hanseniaspora isolated from spontaneous wine fermentations.</title>
        <authorList>
            <person name="Sternes P.R."/>
            <person name="Lee D."/>
            <person name="Kutyna D.R."/>
            <person name="Borneman A.R."/>
        </authorList>
    </citation>
    <scope>NUCLEOTIDE SEQUENCE [LARGE SCALE GENOMIC DNA]</scope>
    <source>
        <strain evidence="4">AWRI3579</strain>
    </source>
</reference>
<sequence>MPVQVPFPMRMKTILKMILQRIKFAYDKGEFQAKQARKEVSKLLKEGKETKASFKVETMINEDIHLELLEILELYCEMLYARYQIVGLMKDEVELIEKHMEDGINEAIRSLVYSALYVPEIKELLQLRDLFRLKFGVEFINCIVQDEVGVPDKIVSKCCPKVPSTDIVDLYLCEIAKAYEVPYSNLPKEKSPDSKVGSEDELDNTSESVNLNDETKNTTANSTATKPSASNKPTEENKPKISESFKKEIETKNSKKQSDQELEDLKKRFEALKR</sequence>
<dbReference type="EMBL" id="LPNM01000006">
    <property type="protein sequence ID" value="OEJ86019.1"/>
    <property type="molecule type" value="Genomic_DNA"/>
</dbReference>
<comment type="similarity">
    <text evidence="1">Belongs to the IST1 family.</text>
</comment>
<dbReference type="InterPro" id="IPR042277">
    <property type="entry name" value="IST1-like"/>
</dbReference>
<organism evidence="3 4">
    <name type="scientific">Hanseniaspora osmophila</name>
    <dbReference type="NCBI Taxonomy" id="56408"/>
    <lineage>
        <taxon>Eukaryota</taxon>
        <taxon>Fungi</taxon>
        <taxon>Dikarya</taxon>
        <taxon>Ascomycota</taxon>
        <taxon>Saccharomycotina</taxon>
        <taxon>Saccharomycetes</taxon>
        <taxon>Saccharomycodales</taxon>
        <taxon>Saccharomycodaceae</taxon>
        <taxon>Hanseniaspora</taxon>
    </lineage>
</organism>
<dbReference type="GO" id="GO:0015031">
    <property type="term" value="P:protein transport"/>
    <property type="evidence" value="ECO:0007669"/>
    <property type="project" value="InterPro"/>
</dbReference>
<feature type="compositionally biased region" description="Low complexity" evidence="2">
    <location>
        <begin position="217"/>
        <end position="231"/>
    </location>
</feature>
<name>A0A1E5RGI1_9ASCO</name>
<dbReference type="PANTHER" id="PTHR12161">
    <property type="entry name" value="IST1 FAMILY MEMBER"/>
    <property type="match status" value="1"/>
</dbReference>
<dbReference type="Proteomes" id="UP000095728">
    <property type="component" value="Unassembled WGS sequence"/>
</dbReference>
<dbReference type="Gene3D" id="1.20.1260.60">
    <property type="entry name" value="Vacuolar protein sorting-associated protein Ist1"/>
    <property type="match status" value="1"/>
</dbReference>
<accession>A0A1E5RGI1</accession>
<dbReference type="PANTHER" id="PTHR12161:SF5">
    <property type="entry name" value="IST1 HOMOLOG"/>
    <property type="match status" value="1"/>
</dbReference>
<proteinExistence type="inferred from homology"/>
<dbReference type="Pfam" id="PF03398">
    <property type="entry name" value="Ist1"/>
    <property type="match status" value="1"/>
</dbReference>
<dbReference type="InterPro" id="IPR005061">
    <property type="entry name" value="Ist1"/>
</dbReference>
<gene>
    <name evidence="3" type="ORF">AWRI3579_g1577</name>
</gene>
<dbReference type="AlphaFoldDB" id="A0A1E5RGI1"/>
<dbReference type="OrthoDB" id="29853at2759"/>
<comment type="caution">
    <text evidence="3">The sequence shown here is derived from an EMBL/GenBank/DDBJ whole genome shotgun (WGS) entry which is preliminary data.</text>
</comment>
<dbReference type="InParanoid" id="A0A1E5RGI1"/>
<dbReference type="FunFam" id="1.20.1260.60:FF:000002">
    <property type="entry name" value="Vacuolar protein sorting-associated protein IST1"/>
    <property type="match status" value="1"/>
</dbReference>
<evidence type="ECO:0000256" key="2">
    <source>
        <dbReference type="SAM" id="MobiDB-lite"/>
    </source>
</evidence>
<dbReference type="STRING" id="56408.A0A1E5RGI1"/>
<evidence type="ECO:0000313" key="4">
    <source>
        <dbReference type="Proteomes" id="UP000095728"/>
    </source>
</evidence>
<evidence type="ECO:0000256" key="1">
    <source>
        <dbReference type="ARBA" id="ARBA00005536"/>
    </source>
</evidence>
<feature type="region of interest" description="Disordered" evidence="2">
    <location>
        <begin position="186"/>
        <end position="274"/>
    </location>
</feature>
<evidence type="ECO:0000313" key="3">
    <source>
        <dbReference type="EMBL" id="OEJ86019.1"/>
    </source>
</evidence>
<dbReference type="FunCoup" id="A0A1E5RGI1">
    <property type="interactions" value="782"/>
</dbReference>
<feature type="compositionally biased region" description="Basic and acidic residues" evidence="2">
    <location>
        <begin position="187"/>
        <end position="198"/>
    </location>
</feature>
<keyword evidence="4" id="KW-1185">Reference proteome</keyword>
<feature type="compositionally biased region" description="Basic and acidic residues" evidence="2">
    <location>
        <begin position="233"/>
        <end position="274"/>
    </location>
</feature>